<evidence type="ECO:0000259" key="8">
    <source>
        <dbReference type="PROSITE" id="PS50845"/>
    </source>
</evidence>
<keyword evidence="4 6" id="KW-1133">Transmembrane helix</keyword>
<dbReference type="EMBL" id="VXIT01000009">
    <property type="protein sequence ID" value="KAA6410519.1"/>
    <property type="molecule type" value="Genomic_DNA"/>
</dbReference>
<comment type="subcellular location">
    <subcellularLocation>
        <location evidence="1 6">Endoplasmic reticulum membrane</location>
        <topology evidence="1 6">Multi-pass membrane protein</topology>
    </subcellularLocation>
</comment>
<protein>
    <recommendedName>
        <fullName evidence="6">Reticulon-like protein</fullName>
    </recommendedName>
</protein>
<feature type="transmembrane region" description="Helical" evidence="6">
    <location>
        <begin position="211"/>
        <end position="230"/>
    </location>
</feature>
<comment type="caution">
    <text evidence="9">The sequence shown here is derived from an EMBL/GenBank/DDBJ whole genome shotgun (WGS) entry which is preliminary data.</text>
</comment>
<keyword evidence="5 6" id="KW-0472">Membrane</keyword>
<evidence type="ECO:0000313" key="10">
    <source>
        <dbReference type="Proteomes" id="UP000324767"/>
    </source>
</evidence>
<feature type="compositionally biased region" description="Polar residues" evidence="7">
    <location>
        <begin position="408"/>
        <end position="417"/>
    </location>
</feature>
<evidence type="ECO:0000256" key="4">
    <source>
        <dbReference type="ARBA" id="ARBA00022989"/>
    </source>
</evidence>
<accession>A0A5M8PM68</accession>
<dbReference type="Proteomes" id="UP000324767">
    <property type="component" value="Unassembled WGS sequence"/>
</dbReference>
<evidence type="ECO:0000313" key="9">
    <source>
        <dbReference type="EMBL" id="KAA6410519.1"/>
    </source>
</evidence>
<dbReference type="InterPro" id="IPR003388">
    <property type="entry name" value="Reticulon"/>
</dbReference>
<dbReference type="GO" id="GO:0005789">
    <property type="term" value="C:endoplasmic reticulum membrane"/>
    <property type="evidence" value="ECO:0007669"/>
    <property type="project" value="UniProtKB-SubCell"/>
</dbReference>
<evidence type="ECO:0000256" key="6">
    <source>
        <dbReference type="RuleBase" id="RU363132"/>
    </source>
</evidence>
<keyword evidence="3 6" id="KW-0256">Endoplasmic reticulum</keyword>
<evidence type="ECO:0000256" key="3">
    <source>
        <dbReference type="ARBA" id="ARBA00022824"/>
    </source>
</evidence>
<evidence type="ECO:0000256" key="5">
    <source>
        <dbReference type="ARBA" id="ARBA00023136"/>
    </source>
</evidence>
<feature type="region of interest" description="Disordered" evidence="7">
    <location>
        <begin position="46"/>
        <end position="124"/>
    </location>
</feature>
<feature type="transmembrane region" description="Helical" evidence="6">
    <location>
        <begin position="236"/>
        <end position="255"/>
    </location>
</feature>
<feature type="region of interest" description="Disordered" evidence="7">
    <location>
        <begin position="405"/>
        <end position="464"/>
    </location>
</feature>
<proteinExistence type="predicted"/>
<dbReference type="PROSITE" id="PS50845">
    <property type="entry name" value="RETICULON"/>
    <property type="match status" value="1"/>
</dbReference>
<feature type="domain" description="Reticulon" evidence="8">
    <location>
        <begin position="198"/>
        <end position="395"/>
    </location>
</feature>
<evidence type="ECO:0000256" key="1">
    <source>
        <dbReference type="ARBA" id="ARBA00004477"/>
    </source>
</evidence>
<feature type="transmembrane region" description="Helical" evidence="6">
    <location>
        <begin position="326"/>
        <end position="344"/>
    </location>
</feature>
<feature type="compositionally biased region" description="Polar residues" evidence="7">
    <location>
        <begin position="85"/>
        <end position="124"/>
    </location>
</feature>
<dbReference type="OrthoDB" id="567788at2759"/>
<keyword evidence="2 6" id="KW-0812">Transmembrane</keyword>
<reference evidence="9 10" key="1">
    <citation type="submission" date="2019-09" db="EMBL/GenBank/DDBJ databases">
        <title>The hologenome of the rock-dwelling lichen Lasallia pustulata.</title>
        <authorList>
            <person name="Greshake Tzovaras B."/>
            <person name="Segers F."/>
            <person name="Bicker A."/>
            <person name="Dal Grande F."/>
            <person name="Otte J."/>
            <person name="Hankeln T."/>
            <person name="Schmitt I."/>
            <person name="Ebersberger I."/>
        </authorList>
    </citation>
    <scope>NUCLEOTIDE SEQUENCE [LARGE SCALE GENOMIC DNA]</scope>
    <source>
        <strain evidence="9">A1-1</strain>
    </source>
</reference>
<evidence type="ECO:0000256" key="2">
    <source>
        <dbReference type="ARBA" id="ARBA00022692"/>
    </source>
</evidence>
<dbReference type="Pfam" id="PF02453">
    <property type="entry name" value="Reticulon"/>
    <property type="match status" value="1"/>
</dbReference>
<organism evidence="9 10">
    <name type="scientific">Lasallia pustulata</name>
    <dbReference type="NCBI Taxonomy" id="136370"/>
    <lineage>
        <taxon>Eukaryota</taxon>
        <taxon>Fungi</taxon>
        <taxon>Dikarya</taxon>
        <taxon>Ascomycota</taxon>
        <taxon>Pezizomycotina</taxon>
        <taxon>Lecanoromycetes</taxon>
        <taxon>OSLEUM clade</taxon>
        <taxon>Umbilicariomycetidae</taxon>
        <taxon>Umbilicariales</taxon>
        <taxon>Umbilicariaceae</taxon>
        <taxon>Lasallia</taxon>
    </lineage>
</organism>
<name>A0A5M8PM68_9LECA</name>
<feature type="compositionally biased region" description="Low complexity" evidence="7">
    <location>
        <begin position="449"/>
        <end position="464"/>
    </location>
</feature>
<evidence type="ECO:0000256" key="7">
    <source>
        <dbReference type="SAM" id="MobiDB-lite"/>
    </source>
</evidence>
<gene>
    <name evidence="9" type="ORF">FRX48_05941</name>
</gene>
<feature type="transmembrane region" description="Helical" evidence="6">
    <location>
        <begin position="298"/>
        <end position="320"/>
    </location>
</feature>
<dbReference type="AlphaFoldDB" id="A0A5M8PM68"/>
<sequence>MIGRGMSWTIGAKTSSLFGCGSPSWRSHTTTIIKIISVDLARKQHSLPPPHSIDTLHPHLQNTPTSSPKDTKDHCNYQEAAMNDQAPQLGNIPQYSEMNIPTLGSNDNDTSYEAGTHQSTQDAKNTVYSNAQSAVNTVQNHPVTQNIRDTVSNGPVAETVKDQSAKTTSEFRSLADKRTAPDERAATGQRLTRYHSFFYSLLSWEHPRASALSYLAIVAFIFIARYLPALRLLFKLLSYVIGVTTVLEIVGKTVFSRGLASSFRPKKYYTIPKEVLEASVEDVEQLVNFFVIEVQRVVFAENVAVSGAAFVATFLSYWLIKFLPLWGLSLIAVSIAYLAPLIYINNKAIIDEQLHNISQVVNSQATQVKDLAGHHTARATETVKAYAGDYTSKAQNYIGSAKARATSPGASSVNTPLKSGPGDRPSYSSSDFPHAPKQEPIPGVTSHEQQYQQSQFGGQAEPAY</sequence>